<evidence type="ECO:0000313" key="2">
    <source>
        <dbReference type="EMBL" id="PHK48652.1"/>
    </source>
</evidence>
<feature type="transmembrane region" description="Helical" evidence="1">
    <location>
        <begin position="6"/>
        <end position="24"/>
    </location>
</feature>
<keyword evidence="5" id="KW-1185">Reference proteome</keyword>
<dbReference type="EMBL" id="MRZN01000028">
    <property type="protein sequence ID" value="PHK48652.1"/>
    <property type="molecule type" value="Genomic_DNA"/>
</dbReference>
<organism evidence="2 4">
    <name type="scientific">Staphylococcus edaphicus</name>
    <dbReference type="NCBI Taxonomy" id="1955013"/>
    <lineage>
        <taxon>Bacteria</taxon>
        <taxon>Bacillati</taxon>
        <taxon>Bacillota</taxon>
        <taxon>Bacilli</taxon>
        <taxon>Bacillales</taxon>
        <taxon>Staphylococcaceae</taxon>
        <taxon>Staphylococcus</taxon>
    </lineage>
</organism>
<dbReference type="Proteomes" id="UP000223828">
    <property type="component" value="Unassembled WGS sequence"/>
</dbReference>
<dbReference type="EMBL" id="CP093217">
    <property type="protein sequence ID" value="UQW80946.1"/>
    <property type="molecule type" value="Genomic_DNA"/>
</dbReference>
<protein>
    <submittedName>
        <fullName evidence="2">Uncharacterized protein</fullName>
    </submittedName>
</protein>
<evidence type="ECO:0000313" key="3">
    <source>
        <dbReference type="EMBL" id="UQW80946.1"/>
    </source>
</evidence>
<reference evidence="3" key="4">
    <citation type="submission" date="2022-03" db="EMBL/GenBank/DDBJ databases">
        <title>Complete Genome Sequence of Staphylococcus edaphicus strain CCM 8731.</title>
        <authorList>
            <person name="Rimmer C.O."/>
            <person name="Thomas J.C."/>
        </authorList>
    </citation>
    <scope>NUCLEOTIDE SEQUENCE</scope>
    <source>
        <strain evidence="3">CCM 8731</strain>
    </source>
</reference>
<dbReference type="Proteomes" id="UP001056588">
    <property type="component" value="Chromosome"/>
</dbReference>
<dbReference type="AlphaFoldDB" id="A0A2C6U443"/>
<reference evidence="2" key="3">
    <citation type="submission" date="2017-10" db="EMBL/GenBank/DDBJ databases">
        <authorList>
            <person name="Vrbovska V."/>
            <person name="Kovarovic V."/>
            <person name="Indrakova A."/>
        </authorList>
    </citation>
    <scope>NUCLEOTIDE SEQUENCE</scope>
    <source>
        <strain evidence="2">CCM 8730</strain>
    </source>
</reference>
<keyword evidence="1" id="KW-0472">Membrane</keyword>
<reference evidence="4" key="2">
    <citation type="submission" date="2017-10" db="EMBL/GenBank/DDBJ databases">
        <title>Staphylococcus edaphicus sp. nov., isolated in Antarctica, harbouring mecC gene and genomic islands essential in adaptation to extreme environment.</title>
        <authorList>
            <person name="Pantucek R."/>
            <person name="Sedlacek I."/>
            <person name="Indrakova A."/>
            <person name="Vrbovska V."/>
            <person name="Maslanova I."/>
            <person name="Kovarovic V."/>
            <person name="Svec P."/>
            <person name="Kralova S."/>
            <person name="Kristofova L."/>
            <person name="Keklakova J."/>
            <person name="Petras P."/>
            <person name="Doskar J."/>
        </authorList>
    </citation>
    <scope>NUCLEOTIDE SEQUENCE [LARGE SCALE GENOMIC DNA]</scope>
    <source>
        <strain evidence="4">CCM 5085</strain>
    </source>
</reference>
<sequence length="82" mass="9339">MEGYTIAISFIGIFATFGGAYLGAKISGEKASKISRNQMIMEDLKMYSINNRNFLKDFDENIDKALIKKVHNKRELSNVLEF</sequence>
<keyword evidence="1" id="KW-1133">Transmembrane helix</keyword>
<keyword evidence="1" id="KW-0812">Transmembrane</keyword>
<dbReference type="RefSeq" id="WP_099091269.1">
    <property type="nucleotide sequence ID" value="NZ_CP093217.1"/>
</dbReference>
<proteinExistence type="predicted"/>
<name>A0A2C6U443_9STAP</name>
<accession>A0A2C6U443</accession>
<evidence type="ECO:0000313" key="5">
    <source>
        <dbReference type="Proteomes" id="UP001056588"/>
    </source>
</evidence>
<evidence type="ECO:0000313" key="4">
    <source>
        <dbReference type="Proteomes" id="UP000223828"/>
    </source>
</evidence>
<reference evidence="2" key="1">
    <citation type="journal article" date="2017" name="Appl. Environ. Microbiol.">
        <title>Staphylococcus edaphicus sp. nov., isolated in Antarctica, harbours mecC gene and genomic islands with suspected role in adaptation to extreme environment.</title>
        <authorList>
            <person name="Pantucek R."/>
            <person name="Sedlacek I."/>
            <person name="Indrakova A."/>
            <person name="Vrbovska V."/>
            <person name="Maslanova I."/>
            <person name="Kovarovic V."/>
            <person name="Svec P."/>
            <person name="Kralova S."/>
            <person name="Kristofova L."/>
            <person name="Keklakova J."/>
            <person name="Petras P."/>
            <person name="Doskar J."/>
        </authorList>
    </citation>
    <scope>NUCLEOTIDE SEQUENCE</scope>
    <source>
        <strain evidence="2">CCM 8730</strain>
    </source>
</reference>
<evidence type="ECO:0000256" key="1">
    <source>
        <dbReference type="SAM" id="Phobius"/>
    </source>
</evidence>
<gene>
    <name evidence="2" type="ORF">BTJ66_12485</name>
    <name evidence="3" type="ORF">MNY58_10190</name>
</gene>